<keyword evidence="2" id="KW-0378">Hydrolase</keyword>
<dbReference type="Pfam" id="PF00912">
    <property type="entry name" value="Transgly"/>
    <property type="match status" value="1"/>
</dbReference>
<dbReference type="SUPFAM" id="SSF53955">
    <property type="entry name" value="Lysozyme-like"/>
    <property type="match status" value="1"/>
</dbReference>
<keyword evidence="4" id="KW-0808">Transferase</keyword>
<dbReference type="InterPro" id="IPR023346">
    <property type="entry name" value="Lysozyme-like_dom_sf"/>
</dbReference>
<reference evidence="9" key="1">
    <citation type="journal article" date="2015" name="Nature">
        <title>Complex archaea that bridge the gap between prokaryotes and eukaryotes.</title>
        <authorList>
            <person name="Spang A."/>
            <person name="Saw J.H."/>
            <person name="Jorgensen S.L."/>
            <person name="Zaremba-Niedzwiedzka K."/>
            <person name="Martijn J."/>
            <person name="Lind A.E."/>
            <person name="van Eijk R."/>
            <person name="Schleper C."/>
            <person name="Guy L."/>
            <person name="Ettema T.J."/>
        </authorList>
    </citation>
    <scope>NUCLEOTIDE SEQUENCE</scope>
</reference>
<dbReference type="InterPro" id="IPR036950">
    <property type="entry name" value="PBP_transglycosylase"/>
</dbReference>
<sequence length="997" mass="111388">MRGRVWLLVGVALLALFYLVRYESRHSFYQSLWLNHYAQDLAFNFDAGPSDAIVYPSVGPFDQRLGYTLIPEAIAKLKQQGFELTDQARFSPAMMDHVELGLFPPYEEKTRAGLEVYDCKGTPIYQFQYPRRYYASVEQVPALLSESLLYIENRRLLEPGKPLFNPAIDWPRLLNASVSLATSKLDGDGSSHGASTLATQIEKYRHSPEGRTFGPRDKLEQMASASVRAYREGRNTLEVRQQLVLDYLNTVPLAAAPGHGEVNGVGDAVWVWFAQDFEEFNQRLSGGASLDEQGMSMRQALAIIIAQRRPSYYLLAGRDDLRDLIDSHLRLLAQDGVISEALRDAAISQQLMFREWSKQPIRSSVVADKAVTVSRVRIAGLLDQSLYAVDRMDLRAESSLHAELQHAASQYLESLADPEVAERIGLFGERLLSPEKVGQVRYSFTLMKHTGSTNQVRVQTDNTGLPFDLNEGSKLELGSTAKLRVLATYLEIVAELHEQLSTGDAEIIAEALSEPDDNISVWAANYLSSNPGADLAQMLEAALERRYSASPDERFFTGGGVQRFGNFRREDNGRNPTMRESLRESINLPFVRLQRDIVRYSIHKAPGASISLLKDDKDPRRAEYLQRFADREGRTFLLRFWRKYVGKDANQRLDIFLDGLRPTPVRLAAVHRYVYPDADLAQFSAFAEQHASEELTEPRLEKLYRDYSLGRYTLPDQGYIARVHPLELWLLGYMIRNEGAVFSDAVAASQAERQEVYGWLFRTRHRSARDNRIRTMLEVEAYLHIHSRWQRMGYPFDHLVPSLGTALGSSGDRPAALAELMGIIQNGGVRFPASRINSLHFAQATPYETRFARTPGIGQQVFPVEVAAALRGVLSEVVEGGTARRLQGAFDTANGQVVEIGGKTGTGDNRIHLKAASGRSTSSQVQNRTATFVFFLGPDHFGTLTAFVPGQAAENFRFTSALPVQVLKGMAPLLAEYFGNTSQSCAPEPAVLAADSD</sequence>
<keyword evidence="1" id="KW-0121">Carboxypeptidase</keyword>
<evidence type="ECO:0000256" key="5">
    <source>
        <dbReference type="ARBA" id="ARBA00023268"/>
    </source>
</evidence>
<comment type="caution">
    <text evidence="9">The sequence shown here is derived from an EMBL/GenBank/DDBJ whole genome shotgun (WGS) entry which is preliminary data.</text>
</comment>
<dbReference type="PANTHER" id="PTHR32282">
    <property type="entry name" value="BINDING PROTEIN TRANSPEPTIDASE, PUTATIVE-RELATED"/>
    <property type="match status" value="1"/>
</dbReference>
<dbReference type="Gene3D" id="1.10.3810.10">
    <property type="entry name" value="Biosynthetic peptidoglycan transglycosylase-like"/>
    <property type="match status" value="1"/>
</dbReference>
<dbReference type="GO" id="GO:0006508">
    <property type="term" value="P:proteolysis"/>
    <property type="evidence" value="ECO:0007669"/>
    <property type="project" value="UniProtKB-KW"/>
</dbReference>
<dbReference type="InterPro" id="IPR012338">
    <property type="entry name" value="Beta-lactam/transpept-like"/>
</dbReference>
<dbReference type="GO" id="GO:0009252">
    <property type="term" value="P:peptidoglycan biosynthetic process"/>
    <property type="evidence" value="ECO:0007669"/>
    <property type="project" value="TreeGrafter"/>
</dbReference>
<name>A0A0F9TAX9_9ZZZZ</name>
<evidence type="ECO:0000256" key="2">
    <source>
        <dbReference type="ARBA" id="ARBA00022670"/>
    </source>
</evidence>
<dbReference type="InterPro" id="IPR050396">
    <property type="entry name" value="Glycosyltr_51/Transpeptidase"/>
</dbReference>
<comment type="catalytic activity">
    <reaction evidence="7">
        <text>[GlcNAc-(1-&gt;4)-Mur2Ac(oyl-L-Ala-gamma-D-Glu-L-Lys-D-Ala-D-Ala)](n)-di-trans,octa-cis-undecaprenyl diphosphate + beta-D-GlcNAc-(1-&gt;4)-Mur2Ac(oyl-L-Ala-gamma-D-Glu-L-Lys-D-Ala-D-Ala)-di-trans,octa-cis-undecaprenyl diphosphate = [GlcNAc-(1-&gt;4)-Mur2Ac(oyl-L-Ala-gamma-D-Glu-L-Lys-D-Ala-D-Ala)](n+1)-di-trans,octa-cis-undecaprenyl diphosphate + di-trans,octa-cis-undecaprenyl diphosphate + H(+)</text>
        <dbReference type="Rhea" id="RHEA:23708"/>
        <dbReference type="Rhea" id="RHEA-COMP:9602"/>
        <dbReference type="Rhea" id="RHEA-COMP:9603"/>
        <dbReference type="ChEBI" id="CHEBI:15378"/>
        <dbReference type="ChEBI" id="CHEBI:58405"/>
        <dbReference type="ChEBI" id="CHEBI:60033"/>
        <dbReference type="ChEBI" id="CHEBI:78435"/>
        <dbReference type="EC" id="2.4.99.28"/>
    </reaction>
</comment>
<feature type="domain" description="Glycosyl transferase family 51" evidence="8">
    <location>
        <begin position="121"/>
        <end position="313"/>
    </location>
</feature>
<dbReference type="EC" id="2.4.99.28" evidence="6"/>
<dbReference type="GO" id="GO:0004180">
    <property type="term" value="F:carboxypeptidase activity"/>
    <property type="evidence" value="ECO:0007669"/>
    <property type="project" value="UniProtKB-KW"/>
</dbReference>
<evidence type="ECO:0000313" key="9">
    <source>
        <dbReference type="EMBL" id="KKN78375.1"/>
    </source>
</evidence>
<dbReference type="SUPFAM" id="SSF56601">
    <property type="entry name" value="beta-lactamase/transpeptidase-like"/>
    <property type="match status" value="1"/>
</dbReference>
<proteinExistence type="predicted"/>
<dbReference type="Gene3D" id="3.40.710.10">
    <property type="entry name" value="DD-peptidase/beta-lactamase superfamily"/>
    <property type="match status" value="1"/>
</dbReference>
<dbReference type="InterPro" id="IPR001264">
    <property type="entry name" value="Glyco_trans_51"/>
</dbReference>
<evidence type="ECO:0000256" key="4">
    <source>
        <dbReference type="ARBA" id="ARBA00022679"/>
    </source>
</evidence>
<keyword evidence="2" id="KW-0645">Protease</keyword>
<keyword evidence="5" id="KW-0511">Multifunctional enzyme</keyword>
<evidence type="ECO:0000256" key="1">
    <source>
        <dbReference type="ARBA" id="ARBA00022645"/>
    </source>
</evidence>
<evidence type="ECO:0000259" key="8">
    <source>
        <dbReference type="Pfam" id="PF00912"/>
    </source>
</evidence>
<accession>A0A0F9TAX9</accession>
<dbReference type="GO" id="GO:0008955">
    <property type="term" value="F:peptidoglycan glycosyltransferase activity"/>
    <property type="evidence" value="ECO:0007669"/>
    <property type="project" value="UniProtKB-EC"/>
</dbReference>
<gene>
    <name evidence="9" type="ORF">LCGC14_0350970</name>
</gene>
<evidence type="ECO:0000256" key="7">
    <source>
        <dbReference type="ARBA" id="ARBA00049902"/>
    </source>
</evidence>
<evidence type="ECO:0000256" key="6">
    <source>
        <dbReference type="ARBA" id="ARBA00044770"/>
    </source>
</evidence>
<dbReference type="PANTHER" id="PTHR32282:SF24">
    <property type="entry name" value="GLYCOSYL TRANSFERASE FAMILY 51 DOMAIN-CONTAINING PROTEIN"/>
    <property type="match status" value="1"/>
</dbReference>
<organism evidence="9">
    <name type="scientific">marine sediment metagenome</name>
    <dbReference type="NCBI Taxonomy" id="412755"/>
    <lineage>
        <taxon>unclassified sequences</taxon>
        <taxon>metagenomes</taxon>
        <taxon>ecological metagenomes</taxon>
    </lineage>
</organism>
<dbReference type="GO" id="GO:0030288">
    <property type="term" value="C:outer membrane-bounded periplasmic space"/>
    <property type="evidence" value="ECO:0007669"/>
    <property type="project" value="TreeGrafter"/>
</dbReference>
<evidence type="ECO:0000256" key="3">
    <source>
        <dbReference type="ARBA" id="ARBA00022676"/>
    </source>
</evidence>
<protein>
    <recommendedName>
        <fullName evidence="6">peptidoglycan glycosyltransferase</fullName>
        <ecNumber evidence="6">2.4.99.28</ecNumber>
    </recommendedName>
</protein>
<keyword evidence="3" id="KW-0328">Glycosyltransferase</keyword>
<dbReference type="EMBL" id="LAZR01000264">
    <property type="protein sequence ID" value="KKN78375.1"/>
    <property type="molecule type" value="Genomic_DNA"/>
</dbReference>
<dbReference type="AlphaFoldDB" id="A0A0F9TAX9"/>